<accession>A0A9P6X3E3</accession>
<feature type="domain" description="Reverse transcriptase zinc-binding" evidence="1">
    <location>
        <begin position="421"/>
        <end position="491"/>
    </location>
</feature>
<dbReference type="AlphaFoldDB" id="A0A9P6X3E3"/>
<keyword evidence="3" id="KW-1185">Reference proteome</keyword>
<dbReference type="Proteomes" id="UP000716291">
    <property type="component" value="Unassembled WGS sequence"/>
</dbReference>
<dbReference type="InterPro" id="IPR026960">
    <property type="entry name" value="RVT-Znf"/>
</dbReference>
<organism evidence="2 3">
    <name type="scientific">Rhizopus oryzae</name>
    <name type="common">Mucormycosis agent</name>
    <name type="synonym">Rhizopus arrhizus var. delemar</name>
    <dbReference type="NCBI Taxonomy" id="64495"/>
    <lineage>
        <taxon>Eukaryota</taxon>
        <taxon>Fungi</taxon>
        <taxon>Fungi incertae sedis</taxon>
        <taxon>Mucoromycota</taxon>
        <taxon>Mucoromycotina</taxon>
        <taxon>Mucoromycetes</taxon>
        <taxon>Mucorales</taxon>
        <taxon>Mucorineae</taxon>
        <taxon>Rhizopodaceae</taxon>
        <taxon>Rhizopus</taxon>
    </lineage>
</organism>
<gene>
    <name evidence="2" type="ORF">G6F64_009205</name>
</gene>
<dbReference type="Pfam" id="PF13966">
    <property type="entry name" value="zf-RVT"/>
    <property type="match status" value="1"/>
</dbReference>
<dbReference type="EMBL" id="JAANQT010001635">
    <property type="protein sequence ID" value="KAG1304443.1"/>
    <property type="molecule type" value="Genomic_DNA"/>
</dbReference>
<dbReference type="PANTHER" id="PTHR33116">
    <property type="entry name" value="REVERSE TRANSCRIPTASE ZINC-BINDING DOMAIN-CONTAINING PROTEIN-RELATED-RELATED"/>
    <property type="match status" value="1"/>
</dbReference>
<proteinExistence type="predicted"/>
<dbReference type="PANTHER" id="PTHR33116:SF78">
    <property type="entry name" value="OS12G0587133 PROTEIN"/>
    <property type="match status" value="1"/>
</dbReference>
<reference evidence="2" key="1">
    <citation type="journal article" date="2020" name="Microb. Genom.">
        <title>Genetic diversity of clinical and environmental Mucorales isolates obtained from an investigation of mucormycosis cases among solid organ transplant recipients.</title>
        <authorList>
            <person name="Nguyen M.H."/>
            <person name="Kaul D."/>
            <person name="Muto C."/>
            <person name="Cheng S.J."/>
            <person name="Richter R.A."/>
            <person name="Bruno V.M."/>
            <person name="Liu G."/>
            <person name="Beyhan S."/>
            <person name="Sundermann A.J."/>
            <person name="Mounaud S."/>
            <person name="Pasculle A.W."/>
            <person name="Nierman W.C."/>
            <person name="Driscoll E."/>
            <person name="Cumbie R."/>
            <person name="Clancy C.J."/>
            <person name="Dupont C.L."/>
        </authorList>
    </citation>
    <scope>NUCLEOTIDE SEQUENCE</scope>
    <source>
        <strain evidence="2">GL11</strain>
    </source>
</reference>
<evidence type="ECO:0000259" key="1">
    <source>
        <dbReference type="Pfam" id="PF13966"/>
    </source>
</evidence>
<protein>
    <recommendedName>
        <fullName evidence="1">Reverse transcriptase zinc-binding domain-containing protein</fullName>
    </recommendedName>
</protein>
<evidence type="ECO:0000313" key="2">
    <source>
        <dbReference type="EMBL" id="KAG1304443.1"/>
    </source>
</evidence>
<comment type="caution">
    <text evidence="2">The sequence shown here is derived from an EMBL/GenBank/DDBJ whole genome shotgun (WGS) entry which is preliminary data.</text>
</comment>
<name>A0A9P6X3E3_RHIOR</name>
<evidence type="ECO:0000313" key="3">
    <source>
        <dbReference type="Proteomes" id="UP000716291"/>
    </source>
</evidence>
<sequence length="748" mass="86681">MSCVNTQSNSIKSIVMLSPPLKVLAYADDVCVLLHSTDDYCRLHHHLDRYGSVSNAKVNIHKTEAFSLDGRSYPEWIAFLAVQGISKWHDHSSPSPLRYLGFPLIQSFHQRRYLEQQLLQTVKSQCIIYSQRRFSIKGRVTIVNALILSKLWYVLRMVHLPTTFFRRLNSVIYQFVWHNCKPKIKYTQLCLDPKLGGLGLLDPQIQRHNLQIRWLRQVLEDNHPQSCSQPILLDHIRRFHSGNTGTRLALFFPLLRLRPAAHANNFMQNIYEAVDSFRHADTEQAKCTPATLLRLPLSAIFAMIPTDYWITRSRHKKLKVSQFFTYDHHFGCIRPLLSSDQPSSPRLVSKLSRDIHNRTIKLNQLIWPHILNQNQPLGEVDNSAFIDAFCSQPQWINYKPKPFRLSLIQRSLPSSAMPQIPTSKWSLFWKVPVSPESRSLWYRLFHRKLYSQSLLSRFDNGLTSSQCKFCSANTEDLQHLFVRCPMKWRVWIDAFNFFSPHLTFTQDDVCSILWSFQQFTFVDNIGLWTLSCCVLSVIWRAHWRFTIDGFPFINKQLVTRVILGNRNKYAKESKVRRKTSLSTSTRKRTRIKAADVHWCIDNVANLSVQTFAITFKHYDRQHCHSRYNITLDSHIPEEHRSRLQDEFETWRKIIDCTEFWRNQRRAQALAEANDNCSEAANNFLISNTQEIKSSVAKYHVPEPAPVTMTLQAPTTPVGHPGTSVPPVLATTGTPVSQSLSPSMADTLV</sequence>